<gene>
    <name evidence="2" type="ORF">BN1012_Phect1086</name>
</gene>
<evidence type="ECO:0000313" key="2">
    <source>
        <dbReference type="EMBL" id="CDO59300.1"/>
    </source>
</evidence>
<dbReference type="STRING" id="1458461.BN1012_Phect1086"/>
<dbReference type="Proteomes" id="UP000032160">
    <property type="component" value="Chromosome I"/>
</dbReference>
<sequence>MKVLVTGAGGFAGGYAARRLAALGLDVVALTRSSPVTPPDETDAASRFSVVHADLAAGDELPAMDAVVHAAATSIWDGITVDQMLGDNVAATQALVRHALACEAKAFVFFSSFSAFGDVADDVVSDATPSVNPDAYGLTKLLGERLLEDVRDTLPSLSIRLPAVIGPGSKRNWLSECVRKLKAGLPLSYVNPDVRFNNACHIEDLTQMIFGWLSGDRTGAHMTAVGAGGDMVVRDVVARLAQGLNTTSEISVGDRELRTFLIDSSRAQNEYGYAPMSVSDMLDRFTSENR</sequence>
<dbReference type="AlphaFoldDB" id="X5ML96"/>
<dbReference type="InterPro" id="IPR051783">
    <property type="entry name" value="NAD(P)-dependent_oxidoreduct"/>
</dbReference>
<evidence type="ECO:0000313" key="3">
    <source>
        <dbReference type="Proteomes" id="UP000032160"/>
    </source>
</evidence>
<organism evidence="2 3">
    <name type="scientific">Candidatus Phaeomarinibacter ectocarpi</name>
    <dbReference type="NCBI Taxonomy" id="1458461"/>
    <lineage>
        <taxon>Bacteria</taxon>
        <taxon>Pseudomonadati</taxon>
        <taxon>Pseudomonadota</taxon>
        <taxon>Alphaproteobacteria</taxon>
        <taxon>Hyphomicrobiales</taxon>
        <taxon>Parvibaculaceae</taxon>
        <taxon>Candidatus Phaeomarinibacter</taxon>
    </lineage>
</organism>
<dbReference type="PANTHER" id="PTHR48079">
    <property type="entry name" value="PROTEIN YEEZ"/>
    <property type="match status" value="1"/>
</dbReference>
<keyword evidence="2" id="KW-0413">Isomerase</keyword>
<name>X5ML96_9HYPH</name>
<dbReference type="GO" id="GO:0005737">
    <property type="term" value="C:cytoplasm"/>
    <property type="evidence" value="ECO:0007669"/>
    <property type="project" value="TreeGrafter"/>
</dbReference>
<dbReference type="RefSeq" id="WP_043949991.1">
    <property type="nucleotide sequence ID" value="NZ_HG966617.1"/>
</dbReference>
<dbReference type="EMBL" id="HG966617">
    <property type="protein sequence ID" value="CDO59300.1"/>
    <property type="molecule type" value="Genomic_DNA"/>
</dbReference>
<proteinExistence type="predicted"/>
<accession>X5ML96</accession>
<dbReference type="HOGENOM" id="CLU_958735_0_0_5"/>
<dbReference type="OrthoDB" id="7352636at2"/>
<dbReference type="KEGG" id="pect:BN1012_Phect1086"/>
<dbReference type="InterPro" id="IPR036291">
    <property type="entry name" value="NAD(P)-bd_dom_sf"/>
</dbReference>
<dbReference type="Pfam" id="PF01370">
    <property type="entry name" value="Epimerase"/>
    <property type="match status" value="1"/>
</dbReference>
<dbReference type="EC" id="5.1.3.2" evidence="2"/>
<evidence type="ECO:0000259" key="1">
    <source>
        <dbReference type="Pfam" id="PF01370"/>
    </source>
</evidence>
<dbReference type="PANTHER" id="PTHR48079:SF6">
    <property type="entry name" value="NAD(P)-BINDING DOMAIN-CONTAINING PROTEIN-RELATED"/>
    <property type="match status" value="1"/>
</dbReference>
<dbReference type="InterPro" id="IPR001509">
    <property type="entry name" value="Epimerase_deHydtase"/>
</dbReference>
<keyword evidence="3" id="KW-1185">Reference proteome</keyword>
<feature type="domain" description="NAD-dependent epimerase/dehydratase" evidence="1">
    <location>
        <begin position="3"/>
        <end position="209"/>
    </location>
</feature>
<dbReference type="Gene3D" id="3.40.50.720">
    <property type="entry name" value="NAD(P)-binding Rossmann-like Domain"/>
    <property type="match status" value="1"/>
</dbReference>
<dbReference type="GO" id="GO:0004029">
    <property type="term" value="F:aldehyde dehydrogenase (NAD+) activity"/>
    <property type="evidence" value="ECO:0007669"/>
    <property type="project" value="TreeGrafter"/>
</dbReference>
<dbReference type="SUPFAM" id="SSF51735">
    <property type="entry name" value="NAD(P)-binding Rossmann-fold domains"/>
    <property type="match status" value="1"/>
</dbReference>
<protein>
    <submittedName>
        <fullName evidence="2">UDP-glucose 4-epimerase</fullName>
        <ecNumber evidence="2">5.1.3.2</ecNumber>
    </submittedName>
</protein>
<dbReference type="GO" id="GO:0003978">
    <property type="term" value="F:UDP-glucose 4-epimerase activity"/>
    <property type="evidence" value="ECO:0007669"/>
    <property type="project" value="UniProtKB-EC"/>
</dbReference>
<reference evidence="2 3" key="1">
    <citation type="journal article" date="2014" name="Front. Genet.">
        <title>Genome and metabolic network of "Candidatus Phaeomarinobacter ectocarpi" Ec32, a new candidate genus of Alphaproteobacteria frequently associated with brown algae.</title>
        <authorList>
            <person name="Dittami S.M."/>
            <person name="Barbeyron T."/>
            <person name="Boyen C."/>
            <person name="Cambefort J."/>
            <person name="Collet G."/>
            <person name="Delage L."/>
            <person name="Gobet A."/>
            <person name="Groisillier A."/>
            <person name="Leblanc C."/>
            <person name="Michel G."/>
            <person name="Scornet D."/>
            <person name="Siegel A."/>
            <person name="Tapia J.E."/>
            <person name="Tonon T."/>
        </authorList>
    </citation>
    <scope>NUCLEOTIDE SEQUENCE [LARGE SCALE GENOMIC DNA]</scope>
    <source>
        <strain evidence="2 3">Ec32</strain>
    </source>
</reference>